<geneLocation type="mitochondrion" evidence="2"/>
<feature type="transmembrane region" description="Helical" evidence="1">
    <location>
        <begin position="30"/>
        <end position="49"/>
    </location>
</feature>
<keyword evidence="2" id="KW-0496">Mitochondrion</keyword>
<keyword evidence="1" id="KW-0812">Transmembrane</keyword>
<name>Q75YQ1_EUHPE</name>
<feature type="transmembrane region" description="Helical" evidence="1">
    <location>
        <begin position="55"/>
        <end position="78"/>
    </location>
</feature>
<evidence type="ECO:0000313" key="2">
    <source>
        <dbReference type="EMBL" id="BAC99284.1"/>
    </source>
</evidence>
<dbReference type="Gene3D" id="1.10.287.3510">
    <property type="match status" value="1"/>
</dbReference>
<dbReference type="AlphaFoldDB" id="Q75YQ1"/>
<evidence type="ECO:0000256" key="1">
    <source>
        <dbReference type="SAM" id="Phobius"/>
    </source>
</evidence>
<dbReference type="EMBL" id="AB119747">
    <property type="protein sequence ID" value="BAC99284.1"/>
    <property type="molecule type" value="Genomic_DNA"/>
</dbReference>
<gene>
    <name evidence="2" type="primary">ND4L</name>
</gene>
<accession>Q75YQ1</accession>
<keyword evidence="1" id="KW-1133">Transmembrane helix</keyword>
<keyword evidence="1" id="KW-0472">Membrane</keyword>
<feature type="transmembrane region" description="Helical" evidence="1">
    <location>
        <begin position="6"/>
        <end position="23"/>
    </location>
</feature>
<sequence length="93" mass="10436">MELMYFHTYIVLFIVLWSVILVAKKSIMMCLISLEFLHFFVFLMFYSQVPPLMGTFTIIVVLLCFAASGAAMGLSILVTLSRQSGGDLVVSLF</sequence>
<protein>
    <submittedName>
        <fullName evidence="2">NADH dehydrogenase subunit 4L</fullName>
    </submittedName>
</protein>
<reference evidence="2" key="1">
    <citation type="journal article" date="2003" name="Nature">
        <title>Evolution: single-gene speciation by left-right reversal.</title>
        <authorList>
            <person name="Ueshima R."/>
            <person name="Asami T."/>
        </authorList>
    </citation>
    <scope>NUCLEOTIDE SEQUENCE</scope>
    <source>
        <strain evidence="2">N19</strain>
        <tissue evidence="2">Muscle</tissue>
    </source>
</reference>
<proteinExistence type="predicted"/>
<organism evidence="2">
    <name type="scientific">Euhadra peliomphala</name>
    <name type="common">Land snail</name>
    <dbReference type="NCBI Taxonomy" id="87841"/>
    <lineage>
        <taxon>Eukaryota</taxon>
        <taxon>Metazoa</taxon>
        <taxon>Spiralia</taxon>
        <taxon>Lophotrochozoa</taxon>
        <taxon>Mollusca</taxon>
        <taxon>Gastropoda</taxon>
        <taxon>Heterobranchia</taxon>
        <taxon>Euthyneura</taxon>
        <taxon>Panpulmonata</taxon>
        <taxon>Eupulmonata</taxon>
        <taxon>Stylommatophora</taxon>
        <taxon>Helicina</taxon>
        <taxon>Camaenoidea</taxon>
        <taxon>Camaenidae</taxon>
        <taxon>Bradybaeninae</taxon>
        <taxon>Euhadra</taxon>
    </lineage>
</organism>